<feature type="transmembrane region" description="Helical" evidence="1">
    <location>
        <begin position="20"/>
        <end position="42"/>
    </location>
</feature>
<name>A0A8R1EMK5_CAEJA</name>
<sequence>MFNDPSDPYLLQPQAFCGTIPALSLFYILTIAMFFYTLPLYITGSIEIFFIAVFINCLHFLTFYAVLHRLDRPLAIFYPIELFFWTFAIGYMTYAFCSFDNLSTVPTAIYAYMLVALSGLYRGILARRLHSWIEKCNREVVLLTGFHGMDKESC</sequence>
<dbReference type="Proteomes" id="UP000005237">
    <property type="component" value="Unassembled WGS sequence"/>
</dbReference>
<reference evidence="3" key="1">
    <citation type="submission" date="2010-08" db="EMBL/GenBank/DDBJ databases">
        <authorList>
            <consortium name="Caenorhabditis japonica Sequencing Consortium"/>
            <person name="Wilson R.K."/>
        </authorList>
    </citation>
    <scope>NUCLEOTIDE SEQUENCE [LARGE SCALE GENOMIC DNA]</scope>
    <source>
        <strain evidence="3">DF5081</strain>
    </source>
</reference>
<keyword evidence="1" id="KW-0812">Transmembrane</keyword>
<accession>A0A8R1EMK5</accession>
<keyword evidence="1" id="KW-0472">Membrane</keyword>
<keyword evidence="1" id="KW-1133">Transmembrane helix</keyword>
<evidence type="ECO:0000256" key="1">
    <source>
        <dbReference type="SAM" id="Phobius"/>
    </source>
</evidence>
<evidence type="ECO:0000313" key="2">
    <source>
        <dbReference type="EnsemblMetazoa" id="CJA40071.1"/>
    </source>
</evidence>
<dbReference type="AlphaFoldDB" id="A0A8R1EMK5"/>
<feature type="transmembrane region" description="Helical" evidence="1">
    <location>
        <begin position="74"/>
        <end position="96"/>
    </location>
</feature>
<proteinExistence type="predicted"/>
<keyword evidence="3" id="KW-1185">Reference proteome</keyword>
<feature type="transmembrane region" description="Helical" evidence="1">
    <location>
        <begin position="108"/>
        <end position="125"/>
    </location>
</feature>
<reference evidence="2" key="2">
    <citation type="submission" date="2022-06" db="UniProtKB">
        <authorList>
            <consortium name="EnsemblMetazoa"/>
        </authorList>
    </citation>
    <scope>IDENTIFICATION</scope>
    <source>
        <strain evidence="2">DF5081</strain>
    </source>
</reference>
<evidence type="ECO:0000313" key="3">
    <source>
        <dbReference type="Proteomes" id="UP000005237"/>
    </source>
</evidence>
<feature type="transmembrane region" description="Helical" evidence="1">
    <location>
        <begin position="48"/>
        <end position="67"/>
    </location>
</feature>
<protein>
    <submittedName>
        <fullName evidence="2">Uncharacterized protein</fullName>
    </submittedName>
</protein>
<dbReference type="EnsemblMetazoa" id="CJA40071.1">
    <property type="protein sequence ID" value="CJA40071.1"/>
    <property type="gene ID" value="WBGene00215919"/>
</dbReference>
<organism evidence="2 3">
    <name type="scientific">Caenorhabditis japonica</name>
    <dbReference type="NCBI Taxonomy" id="281687"/>
    <lineage>
        <taxon>Eukaryota</taxon>
        <taxon>Metazoa</taxon>
        <taxon>Ecdysozoa</taxon>
        <taxon>Nematoda</taxon>
        <taxon>Chromadorea</taxon>
        <taxon>Rhabditida</taxon>
        <taxon>Rhabditina</taxon>
        <taxon>Rhabditomorpha</taxon>
        <taxon>Rhabditoidea</taxon>
        <taxon>Rhabditidae</taxon>
        <taxon>Peloderinae</taxon>
        <taxon>Caenorhabditis</taxon>
    </lineage>
</organism>